<sequence length="238" mass="28201">MSLGQSFNRFEKKYLVTKAEKDELVGFLSQYLTFDDYSKDDYYTIYNIYYDTVDQNIIRQSVDKPPYKAKLRLRSYTCPVQPTDLVFLEIKKKIDGKVTKRRLIMTYEEANRFVMQGIKPQVSDYMSNQVLNEIDYYLKCNRVQPNYYIAYERRAMADAQNLLRVTIDRRIDIRREDVSFLLSGGQSLLPKDHYLIEIKSGENFPVWLAHKLSQMNLFARSFSKYGEAYRISIQGEEL</sequence>
<comment type="caution">
    <text evidence="2">The sequence shown here is derived from an EMBL/GenBank/DDBJ whole genome shotgun (WGS) entry which is preliminary data.</text>
</comment>
<feature type="domain" description="VTC" evidence="1">
    <location>
        <begin position="8"/>
        <end position="231"/>
    </location>
</feature>
<proteinExistence type="predicted"/>
<evidence type="ECO:0000313" key="2">
    <source>
        <dbReference type="EMBL" id="MCV2232758.1"/>
    </source>
</evidence>
<dbReference type="Pfam" id="PF09359">
    <property type="entry name" value="VTC"/>
    <property type="match status" value="1"/>
</dbReference>
<evidence type="ECO:0000313" key="3">
    <source>
        <dbReference type="Proteomes" id="UP001177160"/>
    </source>
</evidence>
<dbReference type="RefSeq" id="WP_263608947.1">
    <property type="nucleotide sequence ID" value="NZ_JAOVQM010000009.1"/>
</dbReference>
<gene>
    <name evidence="2" type="ORF">N7548_07990</name>
</gene>
<dbReference type="Proteomes" id="UP001177160">
    <property type="component" value="Unassembled WGS sequence"/>
</dbReference>
<dbReference type="CDD" id="cd07750">
    <property type="entry name" value="PolyPPase_VTC_like"/>
    <property type="match status" value="1"/>
</dbReference>
<reference evidence="2" key="1">
    <citation type="submission" date="2022-09" db="EMBL/GenBank/DDBJ databases">
        <title>Novel Mycoplasma species identified in domestic and wild animals.</title>
        <authorList>
            <person name="Volokhov D.V."/>
            <person name="Furtak V.A."/>
            <person name="Zagorodnyaya T.A."/>
        </authorList>
    </citation>
    <scope>NUCLEOTIDE SEQUENCE</scope>
    <source>
        <strain evidence="2">Oakley</strain>
    </source>
</reference>
<dbReference type="EMBL" id="JAOVQM010000009">
    <property type="protein sequence ID" value="MCV2232758.1"/>
    <property type="molecule type" value="Genomic_DNA"/>
</dbReference>
<dbReference type="InterPro" id="IPR018966">
    <property type="entry name" value="VTC_domain"/>
</dbReference>
<accession>A0ABT2YBT5</accession>
<name>A0ABT2YBT5_9MOLU</name>
<evidence type="ECO:0000259" key="1">
    <source>
        <dbReference type="Pfam" id="PF09359"/>
    </source>
</evidence>
<keyword evidence="3" id="KW-1185">Reference proteome</keyword>
<protein>
    <submittedName>
        <fullName evidence="2">Polyphosphate polymerase domain-containing protein</fullName>
    </submittedName>
</protein>
<organism evidence="2 3">
    <name type="scientific">Paracholeplasma manati</name>
    <dbReference type="NCBI Taxonomy" id="591373"/>
    <lineage>
        <taxon>Bacteria</taxon>
        <taxon>Bacillati</taxon>
        <taxon>Mycoplasmatota</taxon>
        <taxon>Mollicutes</taxon>
        <taxon>Acholeplasmatales</taxon>
        <taxon>Acholeplasmataceae</taxon>
        <taxon>Paracholeplasma</taxon>
    </lineage>
</organism>
<dbReference type="Gene3D" id="3.20.100.30">
    <property type="entry name" value="VTC, catalytic tunnel domain"/>
    <property type="match status" value="1"/>
</dbReference>
<dbReference type="InterPro" id="IPR042267">
    <property type="entry name" value="VTC_sf"/>
</dbReference>